<proteinExistence type="predicted"/>
<reference evidence="3 4" key="1">
    <citation type="journal article" date="2015" name="Genome Biol.">
        <title>Comparative genomics of Steinernema reveals deeply conserved gene regulatory networks.</title>
        <authorList>
            <person name="Dillman A.R."/>
            <person name="Macchietto M."/>
            <person name="Porter C.F."/>
            <person name="Rogers A."/>
            <person name="Williams B."/>
            <person name="Antoshechkin I."/>
            <person name="Lee M.M."/>
            <person name="Goodwin Z."/>
            <person name="Lu X."/>
            <person name="Lewis E.E."/>
            <person name="Goodrich-Blair H."/>
            <person name="Stock S.P."/>
            <person name="Adams B.J."/>
            <person name="Sternberg P.W."/>
            <person name="Mortazavi A."/>
        </authorList>
    </citation>
    <scope>NUCLEOTIDE SEQUENCE [LARGE SCALE GENOMIC DNA]</scope>
    <source>
        <strain evidence="3 4">ALL</strain>
    </source>
</reference>
<evidence type="ECO:0000256" key="1">
    <source>
        <dbReference type="ARBA" id="ARBA00022574"/>
    </source>
</evidence>
<dbReference type="SMART" id="SM00320">
    <property type="entry name" value="WD40"/>
    <property type="match status" value="4"/>
</dbReference>
<sequence>MDATTQRITLEGPSSGVSSLAFSPIYGNVLAAASKRTLFFINTWNYHATRPIGFVHLPLAINDFTWDQHGREVVSCARYGKIWRTDVEKSYHASEIDVKTATTTFKHGIEAESDLFSIAYNSDAHLIATGTKDGFLYIADARINTVVETVPINRRDFTISSIAFSPKHRECAVASMEGLIRIYDLRMALAEKLPKRFCSRVECSHYVSAENGHSREGYHADLTPIVSVSYVDGNRLLAGFATGTVVAYDHDGHVKKHMKTQRQDRCVAFKFRRNPWKYKPIGGIKHTLDPYRPSTCIPRNKSWRRRRRRERKFAFQIIKIIYCLIRS</sequence>
<accession>A0A4U5LV85</accession>
<dbReference type="Pfam" id="PF00400">
    <property type="entry name" value="WD40"/>
    <property type="match status" value="2"/>
</dbReference>
<name>A0A4U5LV85_STECR</name>
<evidence type="ECO:0000256" key="2">
    <source>
        <dbReference type="ARBA" id="ARBA00022737"/>
    </source>
</evidence>
<dbReference type="OrthoDB" id="4869960at2759"/>
<dbReference type="Gene3D" id="2.130.10.10">
    <property type="entry name" value="YVTN repeat-like/Quinoprotein amine dehydrogenase"/>
    <property type="match status" value="1"/>
</dbReference>
<dbReference type="EMBL" id="AZBU02000012">
    <property type="protein sequence ID" value="TKR60054.1"/>
    <property type="molecule type" value="Genomic_DNA"/>
</dbReference>
<dbReference type="InterPro" id="IPR015943">
    <property type="entry name" value="WD40/YVTN_repeat-like_dom_sf"/>
</dbReference>
<dbReference type="InterPro" id="IPR001680">
    <property type="entry name" value="WD40_rpt"/>
</dbReference>
<protein>
    <submittedName>
        <fullName evidence="3">Uncharacterized protein</fullName>
    </submittedName>
</protein>
<dbReference type="GO" id="GO:0016593">
    <property type="term" value="C:Cdc73/Paf1 complex"/>
    <property type="evidence" value="ECO:0007669"/>
    <property type="project" value="TreeGrafter"/>
</dbReference>
<comment type="caution">
    <text evidence="3">The sequence shown here is derived from an EMBL/GenBank/DDBJ whole genome shotgun (WGS) entry which is preliminary data.</text>
</comment>
<evidence type="ECO:0000313" key="4">
    <source>
        <dbReference type="Proteomes" id="UP000298663"/>
    </source>
</evidence>
<evidence type="ECO:0000313" key="3">
    <source>
        <dbReference type="EMBL" id="TKR60054.1"/>
    </source>
</evidence>
<organism evidence="3 4">
    <name type="scientific">Steinernema carpocapsae</name>
    <name type="common">Entomopathogenic nematode</name>
    <dbReference type="NCBI Taxonomy" id="34508"/>
    <lineage>
        <taxon>Eukaryota</taxon>
        <taxon>Metazoa</taxon>
        <taxon>Ecdysozoa</taxon>
        <taxon>Nematoda</taxon>
        <taxon>Chromadorea</taxon>
        <taxon>Rhabditida</taxon>
        <taxon>Tylenchina</taxon>
        <taxon>Panagrolaimomorpha</taxon>
        <taxon>Strongyloidoidea</taxon>
        <taxon>Steinernematidae</taxon>
        <taxon>Steinernema</taxon>
    </lineage>
</organism>
<dbReference type="STRING" id="34508.A0A4U5LV85"/>
<dbReference type="Proteomes" id="UP000298663">
    <property type="component" value="Unassembled WGS sequence"/>
</dbReference>
<dbReference type="InterPro" id="IPR051510">
    <property type="entry name" value="SKI8"/>
</dbReference>
<keyword evidence="2" id="KW-0677">Repeat</keyword>
<dbReference type="AlphaFoldDB" id="A0A4U5LV85"/>
<keyword evidence="4" id="KW-1185">Reference proteome</keyword>
<reference evidence="3 4" key="2">
    <citation type="journal article" date="2019" name="G3 (Bethesda)">
        <title>Hybrid Assembly of the Genome of the Entomopathogenic Nematode Steinernema carpocapsae Identifies the X-Chromosome.</title>
        <authorList>
            <person name="Serra L."/>
            <person name="Macchietto M."/>
            <person name="Macias-Munoz A."/>
            <person name="McGill C.J."/>
            <person name="Rodriguez I.M."/>
            <person name="Rodriguez B."/>
            <person name="Murad R."/>
            <person name="Mortazavi A."/>
        </authorList>
    </citation>
    <scope>NUCLEOTIDE SEQUENCE [LARGE SCALE GENOMIC DNA]</scope>
    <source>
        <strain evidence="3 4">ALL</strain>
    </source>
</reference>
<keyword evidence="1" id="KW-0853">WD repeat</keyword>
<dbReference type="PANTHER" id="PTHR44090">
    <property type="entry name" value="WD REPEAT-CONTAINING PROTEIN 61"/>
    <property type="match status" value="1"/>
</dbReference>
<dbReference type="SUPFAM" id="SSF101898">
    <property type="entry name" value="NHL repeat"/>
    <property type="match status" value="1"/>
</dbReference>
<dbReference type="PANTHER" id="PTHR44090:SF1">
    <property type="entry name" value="SUPERKILLER COMPLEX PROTEIN 8"/>
    <property type="match status" value="1"/>
</dbReference>
<gene>
    <name evidence="3" type="ORF">L596_029641</name>
</gene>